<dbReference type="RefSeq" id="WP_073278095.1">
    <property type="nucleotide sequence ID" value="NZ_FRAC01000018.1"/>
</dbReference>
<dbReference type="PROSITE" id="PS51257">
    <property type="entry name" value="PROKAR_LIPOPROTEIN"/>
    <property type="match status" value="1"/>
</dbReference>
<dbReference type="Proteomes" id="UP000184386">
    <property type="component" value="Unassembled WGS sequence"/>
</dbReference>
<dbReference type="OrthoDB" id="9913741at2"/>
<name>A0A1M6VPS9_9FIRM</name>
<feature type="compositionally biased region" description="Polar residues" evidence="1">
    <location>
        <begin position="24"/>
        <end position="34"/>
    </location>
</feature>
<keyword evidence="2" id="KW-0732">Signal</keyword>
<evidence type="ECO:0000313" key="3">
    <source>
        <dbReference type="EMBL" id="SHK83469.1"/>
    </source>
</evidence>
<feature type="signal peptide" evidence="2">
    <location>
        <begin position="1"/>
        <end position="25"/>
    </location>
</feature>
<dbReference type="AlphaFoldDB" id="A0A1M6VPS9"/>
<evidence type="ECO:0000256" key="1">
    <source>
        <dbReference type="SAM" id="MobiDB-lite"/>
    </source>
</evidence>
<dbReference type="EMBL" id="FRAC01000018">
    <property type="protein sequence ID" value="SHK83469.1"/>
    <property type="molecule type" value="Genomic_DNA"/>
</dbReference>
<evidence type="ECO:0000313" key="4">
    <source>
        <dbReference type="Proteomes" id="UP000184386"/>
    </source>
</evidence>
<gene>
    <name evidence="3" type="ORF">SAMN02745136_03453</name>
</gene>
<sequence>MKKVTVLFSLLFVLTLFVSCSTENNGVDSSASSQEQDDISPAADESIKEDVVDLPAHLYQTTEMRTSSLLRHDFDIDEPTSLEINVSTSSGKLSIGVKNRDTDTYVLDLTECTKGEYNQVVSLKETGQYSIVLKISNHTGSYEVAGTPIE</sequence>
<feature type="chain" id="PRO_5039076392" evidence="2">
    <location>
        <begin position="26"/>
        <end position="150"/>
    </location>
</feature>
<reference evidence="3 4" key="1">
    <citation type="submission" date="2016-11" db="EMBL/GenBank/DDBJ databases">
        <authorList>
            <person name="Jaros S."/>
            <person name="Januszkiewicz K."/>
            <person name="Wedrychowicz H."/>
        </authorList>
    </citation>
    <scope>NUCLEOTIDE SEQUENCE [LARGE SCALE GENOMIC DNA]</scope>
    <source>
        <strain evidence="3 4">DSM 15929</strain>
    </source>
</reference>
<proteinExistence type="predicted"/>
<organism evidence="3 4">
    <name type="scientific">Anaerocolumna jejuensis DSM 15929</name>
    <dbReference type="NCBI Taxonomy" id="1121322"/>
    <lineage>
        <taxon>Bacteria</taxon>
        <taxon>Bacillati</taxon>
        <taxon>Bacillota</taxon>
        <taxon>Clostridia</taxon>
        <taxon>Lachnospirales</taxon>
        <taxon>Lachnospiraceae</taxon>
        <taxon>Anaerocolumna</taxon>
    </lineage>
</organism>
<protein>
    <submittedName>
        <fullName evidence="3">Uncharacterized protein</fullName>
    </submittedName>
</protein>
<dbReference type="InterPro" id="IPR017868">
    <property type="entry name" value="Filamin/ABP280_repeat-like"/>
</dbReference>
<evidence type="ECO:0000256" key="2">
    <source>
        <dbReference type="SAM" id="SignalP"/>
    </source>
</evidence>
<feature type="region of interest" description="Disordered" evidence="1">
    <location>
        <begin position="24"/>
        <end position="45"/>
    </location>
</feature>
<dbReference type="PROSITE" id="PS50194">
    <property type="entry name" value="FILAMIN_REPEAT"/>
    <property type="match status" value="1"/>
</dbReference>
<keyword evidence="4" id="KW-1185">Reference proteome</keyword>
<accession>A0A1M6VPS9</accession>